<proteinExistence type="predicted"/>
<name>A0ABQ9H7V5_9NEOP</name>
<reference evidence="2 3" key="1">
    <citation type="submission" date="2023-02" db="EMBL/GenBank/DDBJ databases">
        <title>LHISI_Scaffold_Assembly.</title>
        <authorList>
            <person name="Stuart O.P."/>
            <person name="Cleave R."/>
            <person name="Magrath M.J.L."/>
            <person name="Mikheyev A.S."/>
        </authorList>
    </citation>
    <scope>NUCLEOTIDE SEQUENCE [LARGE SCALE GENOMIC DNA]</scope>
    <source>
        <strain evidence="2">Daus_M_001</strain>
        <tissue evidence="2">Leg muscle</tissue>
    </source>
</reference>
<sequence>MCYSVLGNPFFFFFSKLFHARPIISKCADWIYVKLRYNLALNFALDFPSVKLYSHRLKSYRKKNLFEKKTCVQVQCFTHSGDAALDVRASVAHSVRSFLCHVASARNILVGNIRDYYRDLQRTLVHTFHQSYDRSHRHPQHNKNTARQFSALRVGAKGHQAHVSVSSLWRRSPEPLRSLHSLCARRRWPSLERPGATSRAAGRRSRQHRTVGSARREDAGNSLRRVAAQIERIRTFRKPGRVAASGHSPERCHRIGAATNTEGDNPDLLASRDQRSQRECGVTVIAGSRRGAVPRIWIGRNGWLIEGMEGGGTADYSEPRIRDEAVRAVSRGSQRESPFSKQRRGLFIVAREGYRQTPNYSRAKKLLEIDMLDPLRGRLSGGAFKRRLPVRGWGGDICSGAVDLEIGEARPPRRPRLTVDQLAVSNESKALSIAAIDPQTQLQPSPSAKVGIRACRLALYRDSLRQWDMLGTHMPPPTCSRGHTGLDSRRGVAPGFSHAGIVLDDAAGRRVFLGISRFPSPLHSGTALYSRPFTLIGSQDNDLNSRPHFFTLQHLIAFQA</sequence>
<gene>
    <name evidence="2" type="ORF">PR048_016766</name>
</gene>
<feature type="region of interest" description="Disordered" evidence="1">
    <location>
        <begin position="192"/>
        <end position="222"/>
    </location>
</feature>
<feature type="region of interest" description="Disordered" evidence="1">
    <location>
        <begin position="256"/>
        <end position="275"/>
    </location>
</feature>
<evidence type="ECO:0000256" key="1">
    <source>
        <dbReference type="SAM" id="MobiDB-lite"/>
    </source>
</evidence>
<evidence type="ECO:0000313" key="2">
    <source>
        <dbReference type="EMBL" id="KAJ8880300.1"/>
    </source>
</evidence>
<keyword evidence="3" id="KW-1185">Reference proteome</keyword>
<comment type="caution">
    <text evidence="2">The sequence shown here is derived from an EMBL/GenBank/DDBJ whole genome shotgun (WGS) entry which is preliminary data.</text>
</comment>
<accession>A0ABQ9H7V5</accession>
<protein>
    <submittedName>
        <fullName evidence="2">Uncharacterized protein</fullName>
    </submittedName>
</protein>
<evidence type="ECO:0000313" key="3">
    <source>
        <dbReference type="Proteomes" id="UP001159363"/>
    </source>
</evidence>
<organism evidence="2 3">
    <name type="scientific">Dryococelus australis</name>
    <dbReference type="NCBI Taxonomy" id="614101"/>
    <lineage>
        <taxon>Eukaryota</taxon>
        <taxon>Metazoa</taxon>
        <taxon>Ecdysozoa</taxon>
        <taxon>Arthropoda</taxon>
        <taxon>Hexapoda</taxon>
        <taxon>Insecta</taxon>
        <taxon>Pterygota</taxon>
        <taxon>Neoptera</taxon>
        <taxon>Polyneoptera</taxon>
        <taxon>Phasmatodea</taxon>
        <taxon>Verophasmatodea</taxon>
        <taxon>Anareolatae</taxon>
        <taxon>Phasmatidae</taxon>
        <taxon>Eurycanthinae</taxon>
        <taxon>Dryococelus</taxon>
    </lineage>
</organism>
<dbReference type="EMBL" id="JARBHB010000006">
    <property type="protein sequence ID" value="KAJ8880300.1"/>
    <property type="molecule type" value="Genomic_DNA"/>
</dbReference>
<dbReference type="Proteomes" id="UP001159363">
    <property type="component" value="Chromosome 5"/>
</dbReference>